<comment type="caution">
    <text evidence="2">The sequence shown here is derived from an EMBL/GenBank/DDBJ whole genome shotgun (WGS) entry which is preliminary data.</text>
</comment>
<evidence type="ECO:0000256" key="1">
    <source>
        <dbReference type="SAM" id="MobiDB-lite"/>
    </source>
</evidence>
<reference evidence="2" key="1">
    <citation type="journal article" date="2015" name="Nature">
        <title>Complex archaea that bridge the gap between prokaryotes and eukaryotes.</title>
        <authorList>
            <person name="Spang A."/>
            <person name="Saw J.H."/>
            <person name="Jorgensen S.L."/>
            <person name="Zaremba-Niedzwiedzka K."/>
            <person name="Martijn J."/>
            <person name="Lind A.E."/>
            <person name="van Eijk R."/>
            <person name="Schleper C."/>
            <person name="Guy L."/>
            <person name="Ettema T.J."/>
        </authorList>
    </citation>
    <scope>NUCLEOTIDE SEQUENCE</scope>
</reference>
<accession>A0A0F9B779</accession>
<organism evidence="2">
    <name type="scientific">marine sediment metagenome</name>
    <dbReference type="NCBI Taxonomy" id="412755"/>
    <lineage>
        <taxon>unclassified sequences</taxon>
        <taxon>metagenomes</taxon>
        <taxon>ecological metagenomes</taxon>
    </lineage>
</organism>
<evidence type="ECO:0000313" key="2">
    <source>
        <dbReference type="EMBL" id="KKL17505.1"/>
    </source>
</evidence>
<name>A0A0F9B779_9ZZZZ</name>
<dbReference type="AlphaFoldDB" id="A0A0F9B779"/>
<sequence length="452" mass="49496">ATTTAALTELVQLEPLVETKSETPSSIQPTPPETGDKVTTTQGDLLIGKVIGIADGTLRFTAPHYEREVVIFAESLKRVQLAGKSQESGPMEVGLINKDYIRGKVVAITPESVVIETQTGGMMTISRKVVSSITLAATKRTLLASNFGSGNMEPWKVRAGKWSLKDKQLVLSSGGGGNQAVYAELDQTEALTFVAKVKAANPQQLQCSLVAFADDIEGEYGRNSVFAQFQPWNPQIGYCQNGASRNVSPGRRGMWGGPVQVDRTAREQTLRLAYDPATGKATMWLDSNRLHQQTIKPKLTKYLPTKGKYVIFTARQPCQISYLRVLRGIVPPSQDQGKAINAQANTHTIEFTNEDSVSATAVSMAKGIFVAQTAHGQLRCPLEEVTSVVFATKGQEKPRRDKRDVLVETAASRLTIQFDKLNDEYLLGSSDHLGQVKILRTAVRSIRFHFYK</sequence>
<gene>
    <name evidence="2" type="ORF">LCGC14_2484900</name>
</gene>
<protein>
    <submittedName>
        <fullName evidence="2">Uncharacterized protein</fullName>
    </submittedName>
</protein>
<feature type="non-terminal residue" evidence="2">
    <location>
        <position position="1"/>
    </location>
</feature>
<feature type="region of interest" description="Disordered" evidence="1">
    <location>
        <begin position="18"/>
        <end position="38"/>
    </location>
</feature>
<dbReference type="EMBL" id="LAZR01039234">
    <property type="protein sequence ID" value="KKL17505.1"/>
    <property type="molecule type" value="Genomic_DNA"/>
</dbReference>
<proteinExistence type="predicted"/>